<organism evidence="5 6">
    <name type="scientific">Gelidibacter salicanalis</name>
    <dbReference type="NCBI Taxonomy" id="291193"/>
    <lineage>
        <taxon>Bacteria</taxon>
        <taxon>Pseudomonadati</taxon>
        <taxon>Bacteroidota</taxon>
        <taxon>Flavobacteriia</taxon>
        <taxon>Flavobacteriales</taxon>
        <taxon>Flavobacteriaceae</taxon>
        <taxon>Gelidibacter</taxon>
    </lineage>
</organism>
<dbReference type="GO" id="GO:0016747">
    <property type="term" value="F:acyltransferase activity, transferring groups other than amino-acyl groups"/>
    <property type="evidence" value="ECO:0007669"/>
    <property type="project" value="InterPro"/>
</dbReference>
<feature type="domain" description="N-acetyltransferase" evidence="4">
    <location>
        <begin position="10"/>
        <end position="151"/>
    </location>
</feature>
<dbReference type="PANTHER" id="PTHR43792">
    <property type="entry name" value="GNAT FAMILY, PUTATIVE (AFU_ORTHOLOGUE AFUA_3G00765)-RELATED-RELATED"/>
    <property type="match status" value="1"/>
</dbReference>
<dbReference type="OrthoDB" id="883856at2"/>
<sequence length="177" mass="20052">MIYSSDSLSISELVPDDALQLNKLLVSNTQRFIRFLPLTLADNRTLQSTKNYIKIKIEAAENKEEFVFVLKDKYHIQIIGLIILKQINWDTNQGEFAYCIGNGHKGKGLMSEAILAVSSYVRDKLGLTTMQIITHKTNVSSLNVALNAGFTWKRTLINEFTPLNEAPLDMELFELTI</sequence>
<reference evidence="5 6" key="1">
    <citation type="submission" date="2019-08" db="EMBL/GenBank/DDBJ databases">
        <title>Genome sequence of Gelidibacter salicanalis IC162T.</title>
        <authorList>
            <person name="Bowman J.P."/>
        </authorList>
    </citation>
    <scope>NUCLEOTIDE SEQUENCE [LARGE SCALE GENOMIC DNA]</scope>
    <source>
        <strain evidence="5 6">IC162</strain>
    </source>
</reference>
<dbReference type="EMBL" id="VORX01000003">
    <property type="protein sequence ID" value="TXE08512.1"/>
    <property type="molecule type" value="Genomic_DNA"/>
</dbReference>
<evidence type="ECO:0000256" key="3">
    <source>
        <dbReference type="ARBA" id="ARBA00038502"/>
    </source>
</evidence>
<keyword evidence="2" id="KW-0012">Acyltransferase</keyword>
<keyword evidence="1 5" id="KW-0808">Transferase</keyword>
<keyword evidence="6" id="KW-1185">Reference proteome</keyword>
<dbReference type="Gene3D" id="3.40.630.30">
    <property type="match status" value="1"/>
</dbReference>
<evidence type="ECO:0000259" key="4">
    <source>
        <dbReference type="Pfam" id="PF13302"/>
    </source>
</evidence>
<gene>
    <name evidence="5" type="ORF">ES711_08375</name>
</gene>
<name>A0A5C7ARN0_9FLAO</name>
<dbReference type="PANTHER" id="PTHR43792:SF8">
    <property type="entry name" value="[RIBOSOMAL PROTEIN US5]-ALANINE N-ACETYLTRANSFERASE"/>
    <property type="match status" value="1"/>
</dbReference>
<evidence type="ECO:0000313" key="5">
    <source>
        <dbReference type="EMBL" id="TXE08512.1"/>
    </source>
</evidence>
<proteinExistence type="inferred from homology"/>
<protein>
    <submittedName>
        <fullName evidence="5">GNAT family N-acetyltransferase</fullName>
    </submittedName>
</protein>
<accession>A0A5C7ARN0</accession>
<comment type="caution">
    <text evidence="5">The sequence shown here is derived from an EMBL/GenBank/DDBJ whole genome shotgun (WGS) entry which is preliminary data.</text>
</comment>
<dbReference type="InterPro" id="IPR000182">
    <property type="entry name" value="GNAT_dom"/>
</dbReference>
<evidence type="ECO:0000256" key="2">
    <source>
        <dbReference type="ARBA" id="ARBA00023315"/>
    </source>
</evidence>
<evidence type="ECO:0000313" key="6">
    <source>
        <dbReference type="Proteomes" id="UP000321734"/>
    </source>
</evidence>
<comment type="similarity">
    <text evidence="3">Belongs to the acetyltransferase family. RimJ subfamily.</text>
</comment>
<dbReference type="Proteomes" id="UP000321734">
    <property type="component" value="Unassembled WGS sequence"/>
</dbReference>
<evidence type="ECO:0000256" key="1">
    <source>
        <dbReference type="ARBA" id="ARBA00022679"/>
    </source>
</evidence>
<dbReference type="InterPro" id="IPR016181">
    <property type="entry name" value="Acyl_CoA_acyltransferase"/>
</dbReference>
<dbReference type="SUPFAM" id="SSF55729">
    <property type="entry name" value="Acyl-CoA N-acyltransferases (Nat)"/>
    <property type="match status" value="1"/>
</dbReference>
<dbReference type="Pfam" id="PF13302">
    <property type="entry name" value="Acetyltransf_3"/>
    <property type="match status" value="1"/>
</dbReference>
<dbReference type="AlphaFoldDB" id="A0A5C7ARN0"/>
<dbReference type="RefSeq" id="WP_146892539.1">
    <property type="nucleotide sequence ID" value="NZ_VORX01000003.1"/>
</dbReference>
<dbReference type="InterPro" id="IPR051531">
    <property type="entry name" value="N-acetyltransferase"/>
</dbReference>